<name>A0A382LH88_9ZZZZ</name>
<protein>
    <recommendedName>
        <fullName evidence="2">Response regulatory domain-containing protein</fullName>
    </recommendedName>
</protein>
<sequence length="45" mass="4914">MVLTTGDADADASGDETIDALLLKPISLEKFRATMAAIIHRKWAR</sequence>
<evidence type="ECO:0000313" key="1">
    <source>
        <dbReference type="EMBL" id="SVC35990.1"/>
    </source>
</evidence>
<accession>A0A382LH88</accession>
<proteinExistence type="predicted"/>
<dbReference type="AlphaFoldDB" id="A0A382LH88"/>
<evidence type="ECO:0008006" key="2">
    <source>
        <dbReference type="Google" id="ProtNLM"/>
    </source>
</evidence>
<gene>
    <name evidence="1" type="ORF">METZ01_LOCUS288844</name>
</gene>
<dbReference type="EMBL" id="UINC01087010">
    <property type="protein sequence ID" value="SVC35990.1"/>
    <property type="molecule type" value="Genomic_DNA"/>
</dbReference>
<reference evidence="1" key="1">
    <citation type="submission" date="2018-05" db="EMBL/GenBank/DDBJ databases">
        <authorList>
            <person name="Lanie J.A."/>
            <person name="Ng W.-L."/>
            <person name="Kazmierczak K.M."/>
            <person name="Andrzejewski T.M."/>
            <person name="Davidsen T.M."/>
            <person name="Wayne K.J."/>
            <person name="Tettelin H."/>
            <person name="Glass J.I."/>
            <person name="Rusch D."/>
            <person name="Podicherti R."/>
            <person name="Tsui H.-C.T."/>
            <person name="Winkler M.E."/>
        </authorList>
    </citation>
    <scope>NUCLEOTIDE SEQUENCE</scope>
</reference>
<organism evidence="1">
    <name type="scientific">marine metagenome</name>
    <dbReference type="NCBI Taxonomy" id="408172"/>
    <lineage>
        <taxon>unclassified sequences</taxon>
        <taxon>metagenomes</taxon>
        <taxon>ecological metagenomes</taxon>
    </lineage>
</organism>